<organism evidence="2 3">
    <name type="scientific">Orchesella dallaii</name>
    <dbReference type="NCBI Taxonomy" id="48710"/>
    <lineage>
        <taxon>Eukaryota</taxon>
        <taxon>Metazoa</taxon>
        <taxon>Ecdysozoa</taxon>
        <taxon>Arthropoda</taxon>
        <taxon>Hexapoda</taxon>
        <taxon>Collembola</taxon>
        <taxon>Entomobryomorpha</taxon>
        <taxon>Entomobryoidea</taxon>
        <taxon>Orchesellidae</taxon>
        <taxon>Orchesellinae</taxon>
        <taxon>Orchesella</taxon>
    </lineage>
</organism>
<keyword evidence="1" id="KW-1133">Transmembrane helix</keyword>
<dbReference type="Proteomes" id="UP001642540">
    <property type="component" value="Unassembled WGS sequence"/>
</dbReference>
<evidence type="ECO:0000256" key="1">
    <source>
        <dbReference type="SAM" id="Phobius"/>
    </source>
</evidence>
<proteinExistence type="predicted"/>
<comment type="caution">
    <text evidence="2">The sequence shown here is derived from an EMBL/GenBank/DDBJ whole genome shotgun (WGS) entry which is preliminary data.</text>
</comment>
<sequence>MEIYKGTTWWETENIVLNYFRDLTVQFIWDQNTELALVLFARCIALQCILVNFQWNYFEKYARNVGPRKRDSQIQHTTLKLIFEANSIFISNPKYGNEDLLLISDSTFPASNPNQNVLLQIWFVESYQFAPIQIPTAVVLSDPKELEALVHPKDKLIMPVFSDAILLFVDILEDTVKIGCFTCEAIFQTWKHSPTRDTVYEVQFEPLWKHSLSSIEDLKRLRESLHSSLYFGPDEYKLKCPSFSSYEIEPGKLDGELCQTFKTYFKYSNCSEFRSCMEYHIDQVAYFVQSGLFELSIKNHRSLQKLRGLHEIKKLGILEKQIGNKSWFSYVFLAERKNEVENKERPTKLSALRGTFILVAVMMCIAAVTLTLEIYRPLMINSYKMFKSQWSLFLIRLASDD</sequence>
<reference evidence="2 3" key="1">
    <citation type="submission" date="2024-08" db="EMBL/GenBank/DDBJ databases">
        <authorList>
            <person name="Cucini C."/>
            <person name="Frati F."/>
        </authorList>
    </citation>
    <scope>NUCLEOTIDE SEQUENCE [LARGE SCALE GENOMIC DNA]</scope>
</reference>
<protein>
    <submittedName>
        <fullName evidence="2">Uncharacterized protein</fullName>
    </submittedName>
</protein>
<keyword evidence="3" id="KW-1185">Reference proteome</keyword>
<feature type="transmembrane region" description="Helical" evidence="1">
    <location>
        <begin position="355"/>
        <end position="375"/>
    </location>
</feature>
<accession>A0ABP1RLY6</accession>
<gene>
    <name evidence="2" type="ORF">ODALV1_LOCUS23739</name>
</gene>
<evidence type="ECO:0000313" key="2">
    <source>
        <dbReference type="EMBL" id="CAL8130469.1"/>
    </source>
</evidence>
<keyword evidence="1" id="KW-0472">Membrane</keyword>
<keyword evidence="1" id="KW-0812">Transmembrane</keyword>
<dbReference type="EMBL" id="CAXLJM020000082">
    <property type="protein sequence ID" value="CAL8130469.1"/>
    <property type="molecule type" value="Genomic_DNA"/>
</dbReference>
<name>A0ABP1RLY6_9HEXA</name>
<evidence type="ECO:0000313" key="3">
    <source>
        <dbReference type="Proteomes" id="UP001642540"/>
    </source>
</evidence>